<evidence type="ECO:0000313" key="2">
    <source>
        <dbReference type="EMBL" id="VDO98594.1"/>
    </source>
</evidence>
<dbReference type="AlphaFoldDB" id="A0A183IGE2"/>
<name>A0A183IGE2_9BILA</name>
<reference evidence="2 3" key="2">
    <citation type="submission" date="2018-11" db="EMBL/GenBank/DDBJ databases">
        <authorList>
            <consortium name="Pathogen Informatics"/>
        </authorList>
    </citation>
    <scope>NUCLEOTIDE SEQUENCE [LARGE SCALE GENOMIC DNA]</scope>
</reference>
<evidence type="ECO:0000313" key="4">
    <source>
        <dbReference type="WBParaSite" id="SBAD_0000281601-mRNA-1"/>
    </source>
</evidence>
<accession>A0A183IGE2</accession>
<evidence type="ECO:0000256" key="1">
    <source>
        <dbReference type="SAM" id="Phobius"/>
    </source>
</evidence>
<organism evidence="4">
    <name type="scientific">Soboliphyme baturini</name>
    <dbReference type="NCBI Taxonomy" id="241478"/>
    <lineage>
        <taxon>Eukaryota</taxon>
        <taxon>Metazoa</taxon>
        <taxon>Ecdysozoa</taxon>
        <taxon>Nematoda</taxon>
        <taxon>Enoplea</taxon>
        <taxon>Dorylaimia</taxon>
        <taxon>Dioctophymatida</taxon>
        <taxon>Dioctophymatoidea</taxon>
        <taxon>Soboliphymatidae</taxon>
        <taxon>Soboliphyme</taxon>
    </lineage>
</organism>
<proteinExistence type="predicted"/>
<dbReference type="Proteomes" id="UP000270296">
    <property type="component" value="Unassembled WGS sequence"/>
</dbReference>
<protein>
    <submittedName>
        <fullName evidence="4">Protein shisa-5-like</fullName>
    </submittedName>
</protein>
<reference evidence="4" key="1">
    <citation type="submission" date="2016-06" db="UniProtKB">
        <authorList>
            <consortium name="WormBaseParasite"/>
        </authorList>
    </citation>
    <scope>IDENTIFICATION</scope>
</reference>
<dbReference type="WBParaSite" id="SBAD_0000281601-mRNA-1">
    <property type="protein sequence ID" value="SBAD_0000281601-mRNA-1"/>
    <property type="gene ID" value="SBAD_0000281601"/>
</dbReference>
<gene>
    <name evidence="2" type="ORF">SBAD_LOCUS2686</name>
</gene>
<keyword evidence="1" id="KW-0812">Transmembrane</keyword>
<feature type="transmembrane region" description="Helical" evidence="1">
    <location>
        <begin position="83"/>
        <end position="111"/>
    </location>
</feature>
<keyword evidence="1" id="KW-1133">Transmembrane helix</keyword>
<keyword evidence="1" id="KW-0472">Membrane</keyword>
<dbReference type="EMBL" id="UZAM01007354">
    <property type="protein sequence ID" value="VDO98594.1"/>
    <property type="molecule type" value="Genomic_DNA"/>
</dbReference>
<dbReference type="OrthoDB" id="5919145at2759"/>
<evidence type="ECO:0000313" key="3">
    <source>
        <dbReference type="Proteomes" id="UP000270296"/>
    </source>
</evidence>
<sequence length="197" mass="21927">MNAGVGGLRLCSNGRSCPGYGDAYADVYCCPSIVNPGDFYCCDLLTKQRSEAHGLWKEYVDVVFCHYDKLENSVMIFSRVGEIIGAFIGAFAVFVVLVVLCCSYCHCCYLYKLKQKRIRNHAGPNFHCGPTAIGFSRNLYVDRTQLDNSCSSLPYFHGSTWDHKSQFFGAPPPPYTVANQYTWSSSRMSTSPAFPVS</sequence>
<keyword evidence="3" id="KW-1185">Reference proteome</keyword>